<sequence>MGAVVMLLSFLTAGSAAAQVGEPRLWRCQLHVTVNGVPVDCSNVGAGITLKVDDKVEVVRGDALVTSWGGELLRLGPGKAARIPPRPAPPAAPSALRIMQQMFELLFGGARHSGVMKSDKKPGAAAAAAAAPAQPRLVAPASLAVTEWKGTVQWEIPTGRPLALRARSASGALIGAPRLLDQPTVDLASLGLGGATSVVLEVLVLDSRPEGQPAYLSLPAEAALRQSGRPVRAVVTTELRRVPAAERAREQQALDAELAALTPLEQAARLLAAGEICRARKAAEAAVPEGLPEPWQRSLSGVRVQVAP</sequence>
<feature type="chain" id="PRO_5004525906" description="DUF4384 domain-containing protein" evidence="1">
    <location>
        <begin position="19"/>
        <end position="308"/>
    </location>
</feature>
<gene>
    <name evidence="2" type="ORF">SCE1572_26385</name>
</gene>
<dbReference type="KEGG" id="scu:SCE1572_26385"/>
<dbReference type="HOGENOM" id="CLU_902848_0_0_7"/>
<evidence type="ECO:0008006" key="4">
    <source>
        <dbReference type="Google" id="ProtNLM"/>
    </source>
</evidence>
<proteinExistence type="predicted"/>
<name>S4XYY9_SORCE</name>
<dbReference type="Proteomes" id="UP000014803">
    <property type="component" value="Chromosome"/>
</dbReference>
<keyword evidence="1" id="KW-0732">Signal</keyword>
<accession>S4XYY9</accession>
<protein>
    <recommendedName>
        <fullName evidence="4">DUF4384 domain-containing protein</fullName>
    </recommendedName>
</protein>
<dbReference type="STRING" id="1254432.SCE1572_26385"/>
<dbReference type="PATRIC" id="fig|1254432.3.peg.5970"/>
<dbReference type="EMBL" id="CP003969">
    <property type="protein sequence ID" value="AGP37694.1"/>
    <property type="molecule type" value="Genomic_DNA"/>
</dbReference>
<evidence type="ECO:0000256" key="1">
    <source>
        <dbReference type="SAM" id="SignalP"/>
    </source>
</evidence>
<evidence type="ECO:0000313" key="3">
    <source>
        <dbReference type="Proteomes" id="UP000014803"/>
    </source>
</evidence>
<dbReference type="AlphaFoldDB" id="S4XYY9"/>
<organism evidence="2 3">
    <name type="scientific">Sorangium cellulosum So0157-2</name>
    <dbReference type="NCBI Taxonomy" id="1254432"/>
    <lineage>
        <taxon>Bacteria</taxon>
        <taxon>Pseudomonadati</taxon>
        <taxon>Myxococcota</taxon>
        <taxon>Polyangia</taxon>
        <taxon>Polyangiales</taxon>
        <taxon>Polyangiaceae</taxon>
        <taxon>Sorangium</taxon>
    </lineage>
</organism>
<evidence type="ECO:0000313" key="2">
    <source>
        <dbReference type="EMBL" id="AGP37694.1"/>
    </source>
</evidence>
<feature type="signal peptide" evidence="1">
    <location>
        <begin position="1"/>
        <end position="18"/>
    </location>
</feature>
<reference evidence="2 3" key="1">
    <citation type="journal article" date="2013" name="Sci. Rep.">
        <title>Extraordinary expansion of a Sorangium cellulosum genome from an alkaline milieu.</title>
        <authorList>
            <person name="Han K."/>
            <person name="Li Z.F."/>
            <person name="Peng R."/>
            <person name="Zhu L.P."/>
            <person name="Zhou T."/>
            <person name="Wang L.G."/>
            <person name="Li S.G."/>
            <person name="Zhang X.B."/>
            <person name="Hu W."/>
            <person name="Wu Z.H."/>
            <person name="Qin N."/>
            <person name="Li Y.Z."/>
        </authorList>
    </citation>
    <scope>NUCLEOTIDE SEQUENCE [LARGE SCALE GENOMIC DNA]</scope>
    <source>
        <strain evidence="2 3">So0157-2</strain>
    </source>
</reference>